<comment type="caution">
    <text evidence="1">The sequence shown here is derived from an EMBL/GenBank/DDBJ whole genome shotgun (WGS) entry which is preliminary data.</text>
</comment>
<proteinExistence type="predicted"/>
<reference evidence="1" key="1">
    <citation type="journal article" date="2015" name="BMC Genomics">
        <title>Genome mining reveals unlocked bioactive potential of marine Gram-negative bacteria.</title>
        <authorList>
            <person name="Machado H."/>
            <person name="Sonnenschein E.C."/>
            <person name="Melchiorsen J."/>
            <person name="Gram L."/>
        </authorList>
    </citation>
    <scope>NUCLEOTIDE SEQUENCE</scope>
    <source>
        <strain evidence="1">S2052</strain>
    </source>
</reference>
<dbReference type="GeneID" id="88755542"/>
<name>A0A837G1N1_9VIBR</name>
<organism evidence="1">
    <name type="scientific">Vibrio coralliilyticus</name>
    <dbReference type="NCBI Taxonomy" id="190893"/>
    <lineage>
        <taxon>Bacteria</taxon>
        <taxon>Pseudomonadati</taxon>
        <taxon>Pseudomonadota</taxon>
        <taxon>Gammaproteobacteria</taxon>
        <taxon>Vibrionales</taxon>
        <taxon>Vibrionaceae</taxon>
        <taxon>Vibrio</taxon>
    </lineage>
</organism>
<dbReference type="RefSeq" id="WP_045974486.1">
    <property type="nucleotide sequence ID" value="NZ_CP063051.1"/>
</dbReference>
<evidence type="ECO:0000313" key="1">
    <source>
        <dbReference type="EMBL" id="KJY69293.1"/>
    </source>
</evidence>
<sequence length="66" mass="7247">MSQRKQSDSTQEFHAQQEVIHQEQVASHSVAYTDESVARQIYGTNNVAQAVKDAEQQALSAVAATE</sequence>
<accession>A0A837G1N1</accession>
<dbReference type="AlphaFoldDB" id="A0A837G1N1"/>
<protein>
    <submittedName>
        <fullName evidence="1">Uncharacterized protein</fullName>
    </submittedName>
</protein>
<gene>
    <name evidence="1" type="ORF">TW71_18670</name>
</gene>
<dbReference type="EMBL" id="JXXR01000020">
    <property type="protein sequence ID" value="KJY69293.1"/>
    <property type="molecule type" value="Genomic_DNA"/>
</dbReference>